<feature type="region of interest" description="Disordered" evidence="1">
    <location>
        <begin position="1"/>
        <end position="35"/>
    </location>
</feature>
<keyword evidence="3" id="KW-1185">Reference proteome</keyword>
<dbReference type="AlphaFoldDB" id="A0A6A0A6Q4"/>
<evidence type="ECO:0000313" key="2">
    <source>
        <dbReference type="EMBL" id="GFH28067.1"/>
    </source>
</evidence>
<sequence>MQPQSLDLRGTGKPNSTQPPTHTIDRHQCHVSHAEVPCSSSPQLLTVPAAMASPSPGAYPILSEEDITAAGFNWRGYLLRNPGVFQQEGVGEAGVGVGGPNSVTALSSHSC</sequence>
<reference evidence="2 3" key="1">
    <citation type="submission" date="2020-02" db="EMBL/GenBank/DDBJ databases">
        <title>Draft genome sequence of Haematococcus lacustris strain NIES-144.</title>
        <authorList>
            <person name="Morimoto D."/>
            <person name="Nakagawa S."/>
            <person name="Yoshida T."/>
            <person name="Sawayama S."/>
        </authorList>
    </citation>
    <scope>NUCLEOTIDE SEQUENCE [LARGE SCALE GENOMIC DNA]</scope>
    <source>
        <strain evidence="2 3">NIES-144</strain>
    </source>
</reference>
<comment type="caution">
    <text evidence="2">The sequence shown here is derived from an EMBL/GenBank/DDBJ whole genome shotgun (WGS) entry which is preliminary data.</text>
</comment>
<dbReference type="Proteomes" id="UP000485058">
    <property type="component" value="Unassembled WGS sequence"/>
</dbReference>
<dbReference type="EMBL" id="BLLF01003728">
    <property type="protein sequence ID" value="GFH28067.1"/>
    <property type="molecule type" value="Genomic_DNA"/>
</dbReference>
<organism evidence="2 3">
    <name type="scientific">Haematococcus lacustris</name>
    <name type="common">Green alga</name>
    <name type="synonym">Haematococcus pluvialis</name>
    <dbReference type="NCBI Taxonomy" id="44745"/>
    <lineage>
        <taxon>Eukaryota</taxon>
        <taxon>Viridiplantae</taxon>
        <taxon>Chlorophyta</taxon>
        <taxon>core chlorophytes</taxon>
        <taxon>Chlorophyceae</taxon>
        <taxon>CS clade</taxon>
        <taxon>Chlamydomonadales</taxon>
        <taxon>Haematococcaceae</taxon>
        <taxon>Haematococcus</taxon>
    </lineage>
</organism>
<evidence type="ECO:0000313" key="3">
    <source>
        <dbReference type="Proteomes" id="UP000485058"/>
    </source>
</evidence>
<evidence type="ECO:0000256" key="1">
    <source>
        <dbReference type="SAM" id="MobiDB-lite"/>
    </source>
</evidence>
<gene>
    <name evidence="2" type="ORF">HaLaN_26487</name>
</gene>
<protein>
    <submittedName>
        <fullName evidence="2">Uncharacterized protein</fullName>
    </submittedName>
</protein>
<proteinExistence type="predicted"/>
<accession>A0A6A0A6Q4</accession>
<name>A0A6A0A6Q4_HAELA</name>